<evidence type="ECO:0000313" key="4">
    <source>
        <dbReference type="Proteomes" id="UP000239663"/>
    </source>
</evidence>
<gene>
    <name evidence="3" type="ORF">CYL18_10925</name>
</gene>
<evidence type="ECO:0000313" key="3">
    <source>
        <dbReference type="EMBL" id="PQD95281.1"/>
    </source>
</evidence>
<organism evidence="3 4">
    <name type="scientific">Pradoshia eiseniae</name>
    <dbReference type="NCBI Taxonomy" id="2064768"/>
    <lineage>
        <taxon>Bacteria</taxon>
        <taxon>Bacillati</taxon>
        <taxon>Bacillota</taxon>
        <taxon>Bacilli</taxon>
        <taxon>Bacillales</taxon>
        <taxon>Bacillaceae</taxon>
        <taxon>Pradoshia</taxon>
    </lineage>
</organism>
<proteinExistence type="predicted"/>
<dbReference type="InterPro" id="IPR027051">
    <property type="entry name" value="XdhC_Rossmann_dom"/>
</dbReference>
<dbReference type="Gene3D" id="3.40.50.720">
    <property type="entry name" value="NAD(P)-binding Rossmann-like Domain"/>
    <property type="match status" value="1"/>
</dbReference>
<evidence type="ECO:0000259" key="2">
    <source>
        <dbReference type="Pfam" id="PF13478"/>
    </source>
</evidence>
<reference evidence="3 4" key="1">
    <citation type="submission" date="2017-12" db="EMBL/GenBank/DDBJ databases">
        <title>Taxonomic description and draft genome of Pradoshia cofamensis Gen. nov., sp. nov., a thermotolerant bacillale isolated from anterior gut of earthworm Eisenia fetida.</title>
        <authorList>
            <person name="Saha T."/>
            <person name="Chakraborty R."/>
        </authorList>
    </citation>
    <scope>NUCLEOTIDE SEQUENCE [LARGE SCALE GENOMIC DNA]</scope>
    <source>
        <strain evidence="3 4">EAG3</strain>
    </source>
</reference>
<protein>
    <submittedName>
        <fullName evidence="3">Xanthine dehydrogenase</fullName>
    </submittedName>
</protein>
<dbReference type="EMBL" id="PKOZ01000005">
    <property type="protein sequence ID" value="PQD95281.1"/>
    <property type="molecule type" value="Genomic_DNA"/>
</dbReference>
<dbReference type="PANTHER" id="PTHR30388:SF6">
    <property type="entry name" value="XANTHINE DEHYDROGENASE SUBUNIT A-RELATED"/>
    <property type="match status" value="1"/>
</dbReference>
<accession>A0A2S7MZM0</accession>
<dbReference type="OrthoDB" id="9773039at2"/>
<sequence>MNQLALILKELSQTELESVLVTIIHVEGSAYLGEGTNMLIKEDDTVVGMISPGCLEEDVILQARTVFKDKNSETLVYDMADSEGWGVGNGCNGTLHLILQYIDEELKRNLLSILTNMNRGLYTIHRMFLNERYEVDYSTFRSSAHQPKIADNHKLQFDGSGYIFTNIIEPKTRLIIFGAGVDVKPLVSMASACGFHVILVDSRPLLCNERNIPGAHQYVTINLKDAIQDLDIKRNDFVVLMTHHFLNDKKIVQELLRKEIDYIGIMGTKERSKKLFGTSIPDNVYTPIGLSIGAEGPNEIAVSIMGELIKIRYEKRLPN</sequence>
<name>A0A2S7MZM0_9BACI</name>
<dbReference type="PANTHER" id="PTHR30388">
    <property type="entry name" value="ALDEHYDE OXIDOREDUCTASE MOLYBDENUM COFACTOR ASSEMBLY PROTEIN"/>
    <property type="match status" value="1"/>
</dbReference>
<comment type="caution">
    <text evidence="3">The sequence shown here is derived from an EMBL/GenBank/DDBJ whole genome shotgun (WGS) entry which is preliminary data.</text>
</comment>
<feature type="domain" description="XdhC Rossmann" evidence="2">
    <location>
        <begin position="174"/>
        <end position="308"/>
    </location>
</feature>
<evidence type="ECO:0000259" key="1">
    <source>
        <dbReference type="Pfam" id="PF02625"/>
    </source>
</evidence>
<dbReference type="Pfam" id="PF02625">
    <property type="entry name" value="XdhC_CoxI"/>
    <property type="match status" value="1"/>
</dbReference>
<dbReference type="AlphaFoldDB" id="A0A2S7MZM0"/>
<feature type="domain" description="XdhC- CoxI" evidence="1">
    <location>
        <begin position="18"/>
        <end position="78"/>
    </location>
</feature>
<dbReference type="RefSeq" id="WP_104849540.1">
    <property type="nucleotide sequence ID" value="NZ_PKOZ01000005.1"/>
</dbReference>
<dbReference type="Proteomes" id="UP000239663">
    <property type="component" value="Unassembled WGS sequence"/>
</dbReference>
<dbReference type="Pfam" id="PF13478">
    <property type="entry name" value="XdhC_C"/>
    <property type="match status" value="1"/>
</dbReference>
<dbReference type="InterPro" id="IPR052698">
    <property type="entry name" value="MoCofactor_Util/Proc"/>
</dbReference>
<dbReference type="InterPro" id="IPR003777">
    <property type="entry name" value="XdhC_CoxI"/>
</dbReference>
<keyword evidence="4" id="KW-1185">Reference proteome</keyword>